<gene>
    <name evidence="1" type="ORF">ws138B4_0011</name>
</gene>
<name>I1X4M7_9BACT</name>
<accession>I1X4M7</accession>
<reference evidence="1" key="1">
    <citation type="journal article" date="2012" name="ISME J.">
        <title>Roseobacter clade bacteria are abundant in coastal sediments and encode a novel combination of sulfur oxidation genes.</title>
        <authorList>
            <person name="Lenk S."/>
            <person name="Moraru C."/>
            <person name="Hahnke S."/>
            <person name="Arnds J."/>
            <person name="Richter M."/>
            <person name="Kube M."/>
            <person name="Reinhardt R."/>
            <person name="Brinkhoff T."/>
            <person name="Harder J."/>
            <person name="Amann R."/>
            <person name="Mussmann M."/>
        </authorList>
    </citation>
    <scope>NUCLEOTIDE SEQUENCE</scope>
</reference>
<organism evidence="1">
    <name type="scientific">uncultured bacterium ws138B4</name>
    <dbReference type="NCBI Taxonomy" id="1131827"/>
    <lineage>
        <taxon>Bacteria</taxon>
        <taxon>environmental samples</taxon>
    </lineage>
</organism>
<sequence>MLWLSEVLLQSYELETFEQLKEEIGKRARAGEMFFRMDVRPPFPDTPEDWEDRLEAVFSSATTAGNG</sequence>
<dbReference type="EMBL" id="JQ256782">
    <property type="protein sequence ID" value="AFI78452.1"/>
    <property type="molecule type" value="Genomic_DNA"/>
</dbReference>
<proteinExistence type="predicted"/>
<dbReference type="AlphaFoldDB" id="I1X4M7"/>
<evidence type="ECO:0008006" key="2">
    <source>
        <dbReference type="Google" id="ProtNLM"/>
    </source>
</evidence>
<protein>
    <recommendedName>
        <fullName evidence="2">Sulfur relay protein DsrC</fullName>
    </recommendedName>
</protein>
<evidence type="ECO:0000313" key="1">
    <source>
        <dbReference type="EMBL" id="AFI78452.1"/>
    </source>
</evidence>